<evidence type="ECO:0000313" key="4">
    <source>
        <dbReference type="Proteomes" id="UP000664480"/>
    </source>
</evidence>
<protein>
    <submittedName>
        <fullName evidence="3">Sulfite exporter TauE/SafE family protein</fullName>
    </submittedName>
</protein>
<feature type="transmembrane region" description="Helical" evidence="1">
    <location>
        <begin position="72"/>
        <end position="88"/>
    </location>
</feature>
<keyword evidence="1" id="KW-1133">Transmembrane helix</keyword>
<dbReference type="RefSeq" id="WP_206588589.1">
    <property type="nucleotide sequence ID" value="NZ_JAFKCU010000008.1"/>
</dbReference>
<evidence type="ECO:0000256" key="1">
    <source>
        <dbReference type="SAM" id="Phobius"/>
    </source>
</evidence>
<comment type="caution">
    <text evidence="3">The sequence shown here is derived from an EMBL/GenBank/DDBJ whole genome shotgun (WGS) entry which is preliminary data.</text>
</comment>
<dbReference type="PANTHER" id="PTHR42208">
    <property type="entry name" value="HEAVY METAL TRANSPORTER-RELATED"/>
    <property type="match status" value="1"/>
</dbReference>
<evidence type="ECO:0000259" key="2">
    <source>
        <dbReference type="Pfam" id="PF13386"/>
    </source>
</evidence>
<accession>A0ABS3CMG5</accession>
<name>A0ABS3CMG5_9BACT</name>
<evidence type="ECO:0000313" key="3">
    <source>
        <dbReference type="EMBL" id="MBN7817920.1"/>
    </source>
</evidence>
<gene>
    <name evidence="3" type="ORF">J0A69_20945</name>
</gene>
<dbReference type="PANTHER" id="PTHR42208:SF1">
    <property type="entry name" value="HEAVY METAL TRANSPORTER"/>
    <property type="match status" value="1"/>
</dbReference>
<reference evidence="3 4" key="1">
    <citation type="submission" date="2021-03" db="EMBL/GenBank/DDBJ databases">
        <title>novel species isolated from a fishpond in China.</title>
        <authorList>
            <person name="Lu H."/>
            <person name="Cai Z."/>
        </authorList>
    </citation>
    <scope>NUCLEOTIDE SEQUENCE [LARGE SCALE GENOMIC DNA]</scope>
    <source>
        <strain evidence="3 4">YJ13C</strain>
    </source>
</reference>
<keyword evidence="1" id="KW-0812">Transmembrane</keyword>
<organism evidence="3 4">
    <name type="scientific">Algoriphagus pacificus</name>
    <dbReference type="NCBI Taxonomy" id="2811234"/>
    <lineage>
        <taxon>Bacteria</taxon>
        <taxon>Pseudomonadati</taxon>
        <taxon>Bacteroidota</taxon>
        <taxon>Cytophagia</taxon>
        <taxon>Cytophagales</taxon>
        <taxon>Cyclobacteriaceae</taxon>
        <taxon>Algoriphagus</taxon>
    </lineage>
</organism>
<sequence>MIWTAFLLGFLGSFHCVGMCGPIALAVGGANKQRFLGNKVIYHIGRSLTYALLGLIVGSLGFSLALAGIQQGISIAMGVLILIMALSFKKSEKVSTIPVFSAFFCWIKRMLGQSLKSGRPSSYFLTGILNGLLPCGMVYMALVAAIGLQSPWLGAQYMFFFGIGTVPVLLMLMISGSILQFQKKLKLQSLIPYLGIVIGVLFIFRGLGLGIHGFSPELQVFNYGSQRVEITICR</sequence>
<feature type="transmembrane region" description="Helical" evidence="1">
    <location>
        <begin position="191"/>
        <end position="214"/>
    </location>
</feature>
<feature type="transmembrane region" description="Helical" evidence="1">
    <location>
        <begin position="123"/>
        <end position="146"/>
    </location>
</feature>
<dbReference type="Proteomes" id="UP000664480">
    <property type="component" value="Unassembled WGS sequence"/>
</dbReference>
<dbReference type="InterPro" id="IPR039447">
    <property type="entry name" value="UreH-like_TM_dom"/>
</dbReference>
<keyword evidence="4" id="KW-1185">Reference proteome</keyword>
<dbReference type="EMBL" id="JAFKCU010000008">
    <property type="protein sequence ID" value="MBN7817920.1"/>
    <property type="molecule type" value="Genomic_DNA"/>
</dbReference>
<proteinExistence type="predicted"/>
<feature type="domain" description="Urease accessory protein UreH-like transmembrane" evidence="2">
    <location>
        <begin position="4"/>
        <end position="201"/>
    </location>
</feature>
<feature type="transmembrane region" description="Helical" evidence="1">
    <location>
        <begin position="158"/>
        <end position="179"/>
    </location>
</feature>
<feature type="transmembrane region" description="Helical" evidence="1">
    <location>
        <begin position="50"/>
        <end position="67"/>
    </location>
</feature>
<keyword evidence="1" id="KW-0472">Membrane</keyword>
<dbReference type="Pfam" id="PF13386">
    <property type="entry name" value="DsbD_2"/>
    <property type="match status" value="1"/>
</dbReference>